<evidence type="ECO:0000259" key="3">
    <source>
        <dbReference type="PROSITE" id="PS50175"/>
    </source>
</evidence>
<organism evidence="4 5">
    <name type="scientific">Candidatus Thiodictyon syntrophicum</name>
    <dbReference type="NCBI Taxonomy" id="1166950"/>
    <lineage>
        <taxon>Bacteria</taxon>
        <taxon>Pseudomonadati</taxon>
        <taxon>Pseudomonadota</taxon>
        <taxon>Gammaproteobacteria</taxon>
        <taxon>Chromatiales</taxon>
        <taxon>Chromatiaceae</taxon>
        <taxon>Thiodictyon</taxon>
    </lineage>
</organism>
<evidence type="ECO:0000256" key="2">
    <source>
        <dbReference type="SAM" id="SignalP"/>
    </source>
</evidence>
<dbReference type="KEGG" id="tsy:THSYN_24155"/>
<evidence type="ECO:0000313" key="4">
    <source>
        <dbReference type="EMBL" id="AUB83742.1"/>
    </source>
</evidence>
<evidence type="ECO:0000313" key="5">
    <source>
        <dbReference type="Proteomes" id="UP000232638"/>
    </source>
</evidence>
<dbReference type="PROSITE" id="PS00141">
    <property type="entry name" value="ASP_PROTEASE"/>
    <property type="match status" value="1"/>
</dbReference>
<dbReference type="Pfam" id="PF13650">
    <property type="entry name" value="Asp_protease_2"/>
    <property type="match status" value="1"/>
</dbReference>
<proteinExistence type="predicted"/>
<reference evidence="4 5" key="1">
    <citation type="submission" date="2017-03" db="EMBL/GenBank/DDBJ databases">
        <title>Complete genome sequence of Candidatus 'Thiodictyon syntrophicum' sp. nov. strain Cad16T, a photolithoautotroph purple sulfur bacterium isolated from an alpine meromictic lake.</title>
        <authorList>
            <person name="Luedin S.M."/>
            <person name="Pothier J.F."/>
            <person name="Danza F."/>
            <person name="Storelli N."/>
            <person name="Wittwer M."/>
            <person name="Tonolla M."/>
        </authorList>
    </citation>
    <scope>NUCLEOTIDE SEQUENCE [LARGE SCALE GENOMIC DNA]</scope>
    <source>
        <strain evidence="4 5">Cad16T</strain>
    </source>
</reference>
<keyword evidence="5" id="KW-1185">Reference proteome</keyword>
<dbReference type="AlphaFoldDB" id="A0A2K8UDV3"/>
<dbReference type="GO" id="GO:0004190">
    <property type="term" value="F:aspartic-type endopeptidase activity"/>
    <property type="evidence" value="ECO:0007669"/>
    <property type="project" value="InterPro"/>
</dbReference>
<dbReference type="OrthoDB" id="5567556at2"/>
<protein>
    <submittedName>
        <fullName evidence="4">Peptidase A2A</fullName>
    </submittedName>
</protein>
<feature type="domain" description="Peptidase A2" evidence="3">
    <location>
        <begin position="162"/>
        <end position="245"/>
    </location>
</feature>
<accession>A0A2K8UDV3</accession>
<dbReference type="GO" id="GO:0006508">
    <property type="term" value="P:proteolysis"/>
    <property type="evidence" value="ECO:0007669"/>
    <property type="project" value="InterPro"/>
</dbReference>
<dbReference type="PROSITE" id="PS50175">
    <property type="entry name" value="ASP_PROT_RETROV"/>
    <property type="match status" value="1"/>
</dbReference>
<feature type="signal peptide" evidence="2">
    <location>
        <begin position="1"/>
        <end position="37"/>
    </location>
</feature>
<dbReference type="InterPro" id="IPR021109">
    <property type="entry name" value="Peptidase_aspartic_dom_sf"/>
</dbReference>
<dbReference type="RefSeq" id="WP_100921420.1">
    <property type="nucleotide sequence ID" value="NZ_CP020370.1"/>
</dbReference>
<keyword evidence="2" id="KW-0732">Signal</keyword>
<name>A0A2K8UDV3_9GAMM</name>
<dbReference type="InterPro" id="IPR001995">
    <property type="entry name" value="Peptidase_A2_cat"/>
</dbReference>
<dbReference type="InterPro" id="IPR034122">
    <property type="entry name" value="Retropepsin-like_bacterial"/>
</dbReference>
<dbReference type="SUPFAM" id="SSF50630">
    <property type="entry name" value="Acid proteases"/>
    <property type="match status" value="1"/>
</dbReference>
<dbReference type="CDD" id="cd05483">
    <property type="entry name" value="retropepsin_like_bacteria"/>
    <property type="match status" value="1"/>
</dbReference>
<sequence length="262" mass="27718">MAHPGPRSHPRRRGLVRPLVPLVLWCCALGPGMGAAAAQVEVAAELERMMTQYGFAMKPADLDATRDKKARAEEGAEVLPRLRVLLEGFDHIIVQAPQGGVERVLILGAKTPYSPPAPATATPGAADPAGAAGEIVLDTQRVGSSHAVTLTLEGEDGRRVSRVLLVDTGADYVVLPSSLIAQLGIPPEGLRQQQVQTANGNVEAALGTLQAVWLKDQRVTGVPVAFIEDGRLGGNALLGMSLLGRFRLTIEDEKNRLLLGTK</sequence>
<dbReference type="EMBL" id="CP020370">
    <property type="protein sequence ID" value="AUB83742.1"/>
    <property type="molecule type" value="Genomic_DNA"/>
</dbReference>
<dbReference type="Proteomes" id="UP000232638">
    <property type="component" value="Chromosome"/>
</dbReference>
<dbReference type="Gene3D" id="2.40.70.10">
    <property type="entry name" value="Acid Proteases"/>
    <property type="match status" value="1"/>
</dbReference>
<dbReference type="InterPro" id="IPR001969">
    <property type="entry name" value="Aspartic_peptidase_AS"/>
</dbReference>
<feature type="chain" id="PRO_5014966226" evidence="2">
    <location>
        <begin position="38"/>
        <end position="262"/>
    </location>
</feature>
<keyword evidence="1" id="KW-0378">Hydrolase</keyword>
<gene>
    <name evidence="4" type="ORF">THSYN_24155</name>
</gene>
<evidence type="ECO:0000256" key="1">
    <source>
        <dbReference type="ARBA" id="ARBA00022801"/>
    </source>
</evidence>